<evidence type="ECO:0000313" key="2">
    <source>
        <dbReference type="Proteomes" id="UP001304683"/>
    </source>
</evidence>
<gene>
    <name evidence="1" type="ORF">Q5761_07600</name>
</gene>
<organism evidence="1 2">
    <name type="scientific">Thermaerobacter composti</name>
    <dbReference type="NCBI Taxonomy" id="554949"/>
    <lineage>
        <taxon>Bacteria</taxon>
        <taxon>Bacillati</taxon>
        <taxon>Bacillota</taxon>
        <taxon>Clostridia</taxon>
        <taxon>Eubacteriales</taxon>
        <taxon>Clostridiales Family XVII. Incertae Sedis</taxon>
        <taxon>Thermaerobacter</taxon>
    </lineage>
</organism>
<evidence type="ECO:0000313" key="1">
    <source>
        <dbReference type="EMBL" id="WPD18247.1"/>
    </source>
</evidence>
<name>A0ABZ0QP15_9FIRM</name>
<dbReference type="RefSeq" id="WP_318750097.1">
    <property type="nucleotide sequence ID" value="NZ_CP132508.1"/>
</dbReference>
<sequence length="119" mass="13135">MLDRLWHELGIAQAIQEAVADRRVRLPVERALFAMVANRALAPASKLATWEWLQKEVVLPGTEGVELHHLYRAMDLLVAAGEALQKAIYWSVADILQLEVDLLFLGALCQDPAPVALAA</sequence>
<protein>
    <recommendedName>
        <fullName evidence="3">Transposase</fullName>
    </recommendedName>
</protein>
<evidence type="ECO:0008006" key="3">
    <source>
        <dbReference type="Google" id="ProtNLM"/>
    </source>
</evidence>
<keyword evidence="2" id="KW-1185">Reference proteome</keyword>
<dbReference type="Proteomes" id="UP001304683">
    <property type="component" value="Chromosome"/>
</dbReference>
<dbReference type="EMBL" id="CP132508">
    <property type="protein sequence ID" value="WPD18247.1"/>
    <property type="molecule type" value="Genomic_DNA"/>
</dbReference>
<reference evidence="1 2" key="1">
    <citation type="submission" date="2023-08" db="EMBL/GenBank/DDBJ databases">
        <title>Genome sequence of Thermaerobacter compostii strain Ins1, a spore-forming filamentous bacterium isolated from a deep geothermal reservoir.</title>
        <authorList>
            <person name="Bregnard D."/>
            <person name="Gonzalez D."/>
            <person name="Junier P."/>
        </authorList>
    </citation>
    <scope>NUCLEOTIDE SEQUENCE [LARGE SCALE GENOMIC DNA]</scope>
    <source>
        <strain evidence="1 2">Ins1</strain>
    </source>
</reference>
<accession>A0ABZ0QP15</accession>
<proteinExistence type="predicted"/>